<dbReference type="GeneID" id="36407284"/>
<keyword evidence="2" id="KW-1185">Reference proteome</keyword>
<protein>
    <submittedName>
        <fullName evidence="1">Uncharacterized protein</fullName>
    </submittedName>
</protein>
<organism evidence="1 2">
    <name type="scientific">Plasmopara halstedii</name>
    <name type="common">Downy mildew of sunflower</name>
    <dbReference type="NCBI Taxonomy" id="4781"/>
    <lineage>
        <taxon>Eukaryota</taxon>
        <taxon>Sar</taxon>
        <taxon>Stramenopiles</taxon>
        <taxon>Oomycota</taxon>
        <taxon>Peronosporomycetes</taxon>
        <taxon>Peronosporales</taxon>
        <taxon>Peronosporaceae</taxon>
        <taxon>Plasmopara</taxon>
    </lineage>
</organism>
<dbReference type="OrthoDB" id="115808at2759"/>
<evidence type="ECO:0000313" key="2">
    <source>
        <dbReference type="Proteomes" id="UP000054928"/>
    </source>
</evidence>
<proteinExistence type="predicted"/>
<name>A0A0P1AMB2_PLAHL</name>
<reference evidence="2" key="1">
    <citation type="submission" date="2014-09" db="EMBL/GenBank/DDBJ databases">
        <authorList>
            <person name="Sharma Rahul"/>
            <person name="Thines Marco"/>
        </authorList>
    </citation>
    <scope>NUCLEOTIDE SEQUENCE [LARGE SCALE GENOMIC DNA]</scope>
</reference>
<dbReference type="AlphaFoldDB" id="A0A0P1AMB2"/>
<sequence>MIYYHFKEHGLDNFTIFLVSEHDIGERKQLNHFEQLVIDSTQCVNRVPAHKTNDEKIIQRQTYRDLHKEEATQRAKQHYEANKERIKARSNERIECDCGSTYTRYNKSRHVKSNKHLKSLADHQQ</sequence>
<dbReference type="EMBL" id="CCYD01000610">
    <property type="protein sequence ID" value="CEG41917.1"/>
    <property type="molecule type" value="Genomic_DNA"/>
</dbReference>
<evidence type="ECO:0000313" key="1">
    <source>
        <dbReference type="EMBL" id="CEG41917.1"/>
    </source>
</evidence>
<accession>A0A0P1AMB2</accession>
<dbReference type="RefSeq" id="XP_024578286.1">
    <property type="nucleotide sequence ID" value="XM_024727739.1"/>
</dbReference>
<dbReference type="Proteomes" id="UP000054928">
    <property type="component" value="Unassembled WGS sequence"/>
</dbReference>